<dbReference type="InterPro" id="IPR010069">
    <property type="entry name" value="CdiA_FHA1_rpt"/>
</dbReference>
<proteinExistence type="predicted"/>
<dbReference type="Pfam" id="PF13332">
    <property type="entry name" value="Fil_haemagg_2"/>
    <property type="match status" value="3"/>
</dbReference>
<dbReference type="RefSeq" id="WP_181286764.1">
    <property type="nucleotide sequence ID" value="NZ_VDLV01000003.1"/>
</dbReference>
<name>A0A7V8UBN8_9PSED</name>
<protein>
    <submittedName>
        <fullName evidence="2">Filamentous hemagglutinin N-terminal domain-containing protein</fullName>
    </submittedName>
</protein>
<gene>
    <name evidence="2" type="ORF">FHK92_03230</name>
</gene>
<evidence type="ECO:0000259" key="1">
    <source>
        <dbReference type="SMART" id="SM00912"/>
    </source>
</evidence>
<dbReference type="InterPro" id="IPR012334">
    <property type="entry name" value="Pectin_lyas_fold"/>
</dbReference>
<dbReference type="InterPro" id="IPR011050">
    <property type="entry name" value="Pectin_lyase_fold/virulence"/>
</dbReference>
<dbReference type="Gene3D" id="2.160.20.10">
    <property type="entry name" value="Single-stranded right-handed beta-helix, Pectin lyase-like"/>
    <property type="match status" value="1"/>
</dbReference>
<dbReference type="EMBL" id="VDLV01000003">
    <property type="protein sequence ID" value="MBA1376838.1"/>
    <property type="molecule type" value="Genomic_DNA"/>
</dbReference>
<dbReference type="Proteomes" id="UP000572407">
    <property type="component" value="Unassembled WGS sequence"/>
</dbReference>
<dbReference type="SUPFAM" id="SSF51126">
    <property type="entry name" value="Pectin lyase-like"/>
    <property type="match status" value="1"/>
</dbReference>
<feature type="domain" description="Filamentous haemagglutinin FhaB/tRNA nuclease CdiA-like TPS" evidence="1">
    <location>
        <begin position="64"/>
        <end position="185"/>
    </location>
</feature>
<dbReference type="InterPro" id="IPR025157">
    <property type="entry name" value="Hemagglutinin_rpt"/>
</dbReference>
<dbReference type="Pfam" id="PF05594">
    <property type="entry name" value="Fil_haemagg"/>
    <property type="match status" value="16"/>
</dbReference>
<evidence type="ECO:0000313" key="2">
    <source>
        <dbReference type="EMBL" id="MBA1376838.1"/>
    </source>
</evidence>
<dbReference type="InterPro" id="IPR008619">
    <property type="entry name" value="Filamentous_hemagglutn_rpt"/>
</dbReference>
<reference evidence="2 3" key="1">
    <citation type="submission" date="2019-06" db="EMBL/GenBank/DDBJ databases">
        <title>Analysis of the biodiversity of Brassica napus bacterial endophytes for the selection of potential efficient biofertilizers for rapeseed crops.</title>
        <authorList>
            <person name="Jimenez-Gomez A."/>
            <person name="Saati-Santamaria Z."/>
            <person name="Menendez E."/>
            <person name="Rivas R."/>
            <person name="Mateos P.F."/>
            <person name="Velazquez E."/>
            <person name="Garcia-Fraile P."/>
        </authorList>
    </citation>
    <scope>NUCLEOTIDE SEQUENCE [LARGE SCALE GENOMIC DNA]</scope>
    <source>
        <strain evidence="2 3">CDVBN10</strain>
    </source>
</reference>
<dbReference type="SMART" id="SM00912">
    <property type="entry name" value="Haemagg_act"/>
    <property type="match status" value="1"/>
</dbReference>
<dbReference type="Gene3D" id="3.90.70.10">
    <property type="entry name" value="Cysteine proteinases"/>
    <property type="match status" value="1"/>
</dbReference>
<evidence type="ECO:0000313" key="3">
    <source>
        <dbReference type="Proteomes" id="UP000572407"/>
    </source>
</evidence>
<dbReference type="NCBIfam" id="TIGR01901">
    <property type="entry name" value="adhes_NPXG"/>
    <property type="match status" value="1"/>
</dbReference>
<comment type="caution">
    <text evidence="2">The sequence shown here is derived from an EMBL/GenBank/DDBJ whole genome shotgun (WGS) entry which is preliminary data.</text>
</comment>
<organism evidence="2 3">
    <name type="scientific">Pseudomonas brassicacearum subsp. neoaurantiaca</name>
    <dbReference type="NCBI Taxonomy" id="494916"/>
    <lineage>
        <taxon>Bacteria</taxon>
        <taxon>Pseudomonadati</taxon>
        <taxon>Pseudomonadota</taxon>
        <taxon>Gammaproteobacteria</taxon>
        <taxon>Pseudomonadales</taxon>
        <taxon>Pseudomonadaceae</taxon>
        <taxon>Pseudomonas</taxon>
    </lineage>
</organism>
<dbReference type="InterPro" id="IPR008638">
    <property type="entry name" value="FhaB/CdiA-like_TPS"/>
</dbReference>
<dbReference type="GO" id="GO:0003824">
    <property type="term" value="F:catalytic activity"/>
    <property type="evidence" value="ECO:0007669"/>
    <property type="project" value="UniProtKB-ARBA"/>
</dbReference>
<dbReference type="NCBIfam" id="TIGR01731">
    <property type="entry name" value="fil_hemag_20aa"/>
    <property type="match status" value="36"/>
</dbReference>
<accession>A0A7V8UBN8</accession>
<sequence length="3520" mass="360844">MDDRHYAFLTRQPSAVVESRERFLGMPKRGLAFLLANVMFWQPMWAQADGIVVSAPGTGLDRAGNGVPIVNIAKPNGSGLSHNKFTDYNVGSNGIILNNATSRTQSTQLGGIILGNPNLNGTAATTILNEVNGGNPSQLRGYTEVAGQSAHVIVANPYGITCNGCGFINSPKVTLSTGKPVVENGRLDRYQVDQGSVSIEGAGLNANNVDHFEIITRSAKINAEIQAKNLTIVAGRNDVNAETLSATARADDGSVKPELAIDSSALGGMYAGAIKLVGTEAGVGVKLDGKLIASGGDIQLDANGHLSMVDTSATGAVSVKAASVDVQGPVYAGTTLNVQTQGDLTNRQTLAARDGISLSAGGQLSNNGIIEAGVNADNTRNASGDVSVTAQSLNNSGKSIVASRHLTANVAQTLSNQGGTLSAGQTATVKAGTLDNQNKGRVLSSGALNVTADKLLNTQGIVNSNGNLTADVGQLNNHDGEVSSAATLTVTSVALDNSNGLLSAKGTTRVTTGVFDNTAGGYLVSGDTLDLTATQVNNGAASRIASDKALTASVTGLDQQGGELFSKTALTLDLNNGQLNNLKGVINAPVLVLKNLKDVDNRGGEMSSAQAFTLAARNLDNRDGKLISNQALTLRIDQALNNIKGLVSAQSIDTHSASLDNTGGLISSRGALVMTVDGQLTNRDAAIIADGDLHIEAADLDNGAGQIAGKTNVTATIDSVNNQGGQMIALGGLTLTGASLDNRSAGLIGATDTLTLNVGSIDNRGGELSGHGDVALTGDALDNSDGGQVIANGALALTVKEVLNRTKGLLSGKTGLTLTGATLDNSGGALLTQKNLGAHLDGDLSNIKGTLSAEGTLDVTAASLTNTLGSVSSAGVLALTLDNALLNQGGQIVTDAGLTLKSASLDNRNLGSISAKQAVVVETGAFDNSQAGQLSSGTHLDLTAKQLTNQDGGRIASSGALTASVTGLDQQGGKLFSNASLSLDLNQGQLNNQNGLINAPLLMLKNLKGVNNAGGEISSAQAFTLAAQDLNNDNGKLLSNQALTLRVDNALTNLKGLIAAAALDVEAASLDNSAGTLTSRANLDLNVSGPLINQSQGLINAANALTISASDLNNRQGSLLGSAIAIDFGAATGDLNNSAGLITTAGVLSLKHLRDLDNQGGEISSSQNLDLTARDLNNSAGKLISNGLLTVNARDVINQGGLVSGFKGIDLTAASLDNRNAGTLSSRDEDVSVTLSGALLNSADGALASKKKLTVTAASLDNRGGILSSGTDQTLTVTGGVLNNAQGGLIDSGAALVMTAMALGNVGGTVNAQQALTFTGTTLDNTGGNLSGNAAVTFDLLGALTNTNGKLASAGPLRVERATQVDNQGGQIASQGLLTLLIGGLDNRNRGTVAANDALILTTSGAVQNSADGLIYSQNGNVQIDAANLVNGKGTVQSQGNLTLVVNQDVDNQSGRIQAKAGDLSVEARHLDNRGGVLASLQGLLKTDLTGVLRNGYDLNNNRQGGITQAQHLNLIALGGLDNYGGRISAQTGDAVITSGNIDNRNGGLYAKGKVNVTANNFDNSGDNDGQIAGSQIDLNLTGALNNRLGIIESDSTLAIKAASLDNQTGQIRALGTGGKTNFQIGGLFDNRSGVLESANTDLSLGVGNLLNAGGSILHVGSGNFGIATNNVVNAGGSFVTRGALTLNADSWTNTSVLQAGTLNVNVNNFTQTATGQLLATTAFVGSGVNWRNDGLLASDGTLVLTLGGTYSGSGRMTSLGNLTAGAGQLELADAASIAGGATTVINVGGQLTNYGQLSSANDLSVTAAGVSNYGAIAASRDLTVTTQALLNAQAADGSRGLLFSGRNMGLRTTSFTNRYADVYSLGNLLVSGVASGTSAQNVLNSSASIEAGGDISIAADNIVNQRDKFSMAQQITSGYMTIWCVQHCDGPDSPRVRGPVFIYNTVESVVSEDSPTATLVAGHNLTVNSTDFRNQYSVMSAANDLSITSTNITNQAALSASGTSGHEVGAGTWITGEYFYRLIDEVRDYDRKHPRSGPFDPVAFNELVGKFDPSLFYGINDPIAVQADGQSVAAAIIQAGGTAKLTASNDISSVVVQNTSASVSGRSTNTNVYSATQPSVVLLNRQLPPDLSQQQVNPVSLPGFSLPSGQNGLFRLSGQGGNTSAASGPQNWSLGNASLNPAQRQQALPVGQVRDLALGSTTQPSASNMDLAIDIDTAGGRTTDLTVNRVQGLPTRTVTANPHKYLVETNPLLTDLKQFMSSDYLLQNLGYDPDESAKRLGDGFYEQKLIQEAVIARTGQRFIDGQTSNEDMFKYLMNNAIASKTELDLSLGVSLTSEQVAALTHDIVWMENVEVNGEQVLTPVLYLANANNRLSPNGALIQGNNLNLVAGKNLENVGTLKATSNLSASAGENLVNSGLMQAGERLDLLAGNNVINRAGGIITGRDVSVTALMGDVVNERTVTSSQIAYGQVQDRKDFADSAARIEAANDLSLSAGGNINNIGGALQSGRAIRLNAANDVNIVAAQTVDNLIRDVNRNSSTITQYGASVTAGRDVSAVAGRDLNVVASQIDAKRDVGMSATENVNISSAADEEHFLYKSKKLTIQEDHVQQVKAEITAGGNVAVDAGKNLTMVSSRIAAGDEAYLVAGGKLGLLAAQDSDYSLYDEKKKGSWGSKKTQRDEVTDVKNIGSEITTGGDLVIKSGDDQRYQVAKLESGKDITLDSGGSITFEAVKDLHKEDHAKSKSSMAWSSMSGKGNTDETLRQTQMVAAGAIAIKAVDGLNIDIKQVNQESVHQSIKAMVDADPQLAWLAEAEKRGDVDWRKVKEVHDSYKYSHSGMGPAVQMIIAILVVYFTAGAASGLIGTMAGSTAAAGSGTAFAAAGTATASAVAGGAAAGSTVAAGWANVALTAIATGAASNATTSFINNGGNLGAVFKDVTSSDALRGYVVSGVTAGLTAGIFDKMTNTTTSVEGALPNAGKVVAQGGLSSLEGIGRFGANQLLQNGTSTLLDRALGGDSQFDNALRSSLANTFAAAGFNLVGDLGKKFDLKEGGLAKVSLHAVMGGLAAEAAGGDFKTGALAAGANELLIDSLAEQYTGMTKEQKDRLLVMNSQIVGVLAAAAQGGDAKSLQTGSWVAGSATSYNRLLHSAEKKALADEAKALEEQGKPQSDMSWEEVLLLAANAQVDATENARLKALVDSFPPGNPEGQHLAQDVLKATESIQGLAAQNIALTWSDGRTIVANGAEVHAFQATTTQFVDSALFNTASQWSSNNNWANDPEIVPTAWREQFGGDAVTYLREIAGVSSSRQEFDDLVQRVSTIVGGGIERVTWDLDAALAVTGAPAVLRALLARRLAAAGVDGAGGIAIAPKSIPYEPKGTVVLQGDAPVCGPACAAMTITDETGVSINLEGAIGSFVNGIRPTGVNTLELSDVISKAGVKNTMYTTMLPEELNKALQKGSSVIVQVPAGQGRHFIIVDSVKSVDGVNYYMTRDPHAGPRGVQQGLLDGAMSNGVNAIVIGK</sequence>
<dbReference type="Pfam" id="PF05860">
    <property type="entry name" value="TPS"/>
    <property type="match status" value="1"/>
</dbReference>